<evidence type="ECO:0000313" key="2">
    <source>
        <dbReference type="EMBL" id="KAF2904424.1"/>
    </source>
</evidence>
<organism evidence="2 3">
    <name type="scientific">Ignelater luminosus</name>
    <name type="common">Cucubano</name>
    <name type="synonym">Pyrophorus luminosus</name>
    <dbReference type="NCBI Taxonomy" id="2038154"/>
    <lineage>
        <taxon>Eukaryota</taxon>
        <taxon>Metazoa</taxon>
        <taxon>Ecdysozoa</taxon>
        <taxon>Arthropoda</taxon>
        <taxon>Hexapoda</taxon>
        <taxon>Insecta</taxon>
        <taxon>Pterygota</taxon>
        <taxon>Neoptera</taxon>
        <taxon>Endopterygota</taxon>
        <taxon>Coleoptera</taxon>
        <taxon>Polyphaga</taxon>
        <taxon>Elateriformia</taxon>
        <taxon>Elateroidea</taxon>
        <taxon>Elateridae</taxon>
        <taxon>Agrypninae</taxon>
        <taxon>Pyrophorini</taxon>
        <taxon>Ignelater</taxon>
    </lineage>
</organism>
<dbReference type="EMBL" id="VTPC01000774">
    <property type="protein sequence ID" value="KAF2904424.1"/>
    <property type="molecule type" value="Genomic_DNA"/>
</dbReference>
<evidence type="ECO:0000313" key="3">
    <source>
        <dbReference type="Proteomes" id="UP000801492"/>
    </source>
</evidence>
<evidence type="ECO:0000256" key="1">
    <source>
        <dbReference type="SAM" id="MobiDB-lite"/>
    </source>
</evidence>
<sequence length="245" mass="28857">MVKEKSEPAPPRGRRWTPKWVTNTAKFKAKYFGVSSPPIGSSGGGGSFKQSQKEQEERSNQSWNMECEKLHNVIKQMERMEIDILGISDAGLGNLSKRGQRSIEFCQLQNMVISNTWFKLPKRRIYMWTSPRHTEQEILRQVKKKIKAKVKDQKLNIRKLKEEAIKNTVKKDIRENIKKTIELNKQERGVNKKWKNIKSSLLTLAQDKLKNDKQTPKKEWMTDEILDLMKKRRQQKGHIRETKER</sequence>
<name>A0A8K0GLF3_IGNLU</name>
<reference evidence="2" key="1">
    <citation type="submission" date="2019-08" db="EMBL/GenBank/DDBJ databases">
        <title>The genome of the North American firefly Photinus pyralis.</title>
        <authorList>
            <consortium name="Photinus pyralis genome working group"/>
            <person name="Fallon T.R."/>
            <person name="Sander Lower S.E."/>
            <person name="Weng J.-K."/>
        </authorList>
    </citation>
    <scope>NUCLEOTIDE SEQUENCE</scope>
    <source>
        <strain evidence="2">TRF0915ILg1</strain>
        <tissue evidence="2">Whole body</tissue>
    </source>
</reference>
<evidence type="ECO:0008006" key="4">
    <source>
        <dbReference type="Google" id="ProtNLM"/>
    </source>
</evidence>
<proteinExistence type="predicted"/>
<comment type="caution">
    <text evidence="2">The sequence shown here is derived from an EMBL/GenBank/DDBJ whole genome shotgun (WGS) entry which is preliminary data.</text>
</comment>
<keyword evidence="3" id="KW-1185">Reference proteome</keyword>
<accession>A0A8K0GLF3</accession>
<dbReference type="AlphaFoldDB" id="A0A8K0GLF3"/>
<dbReference type="Proteomes" id="UP000801492">
    <property type="component" value="Unassembled WGS sequence"/>
</dbReference>
<protein>
    <recommendedName>
        <fullName evidence="4">Endonuclease-reverse transcriptase</fullName>
    </recommendedName>
</protein>
<gene>
    <name evidence="2" type="ORF">ILUMI_01749</name>
</gene>
<feature type="region of interest" description="Disordered" evidence="1">
    <location>
        <begin position="32"/>
        <end position="63"/>
    </location>
</feature>